<dbReference type="EMBL" id="WNWW01000246">
    <property type="protein sequence ID" value="KAF3427812.1"/>
    <property type="molecule type" value="Genomic_DNA"/>
</dbReference>
<feature type="compositionally biased region" description="Basic and acidic residues" evidence="1">
    <location>
        <begin position="18"/>
        <end position="40"/>
    </location>
</feature>
<evidence type="ECO:0000256" key="1">
    <source>
        <dbReference type="SAM" id="MobiDB-lite"/>
    </source>
</evidence>
<reference evidence="2" key="1">
    <citation type="submission" date="2019-11" db="EMBL/GenBank/DDBJ databases">
        <title>The nuclear and mitochondrial genomes of Frieseomelitta varia - a highly eusocial stingless bee (Meliponini) with a permanently sterile worker caste.</title>
        <authorList>
            <person name="Freitas F.C.P."/>
            <person name="Lourenco A.P."/>
            <person name="Nunes F.M.F."/>
            <person name="Paschoal A.R."/>
            <person name="Abreu F.C.P."/>
            <person name="Barbin F.O."/>
            <person name="Bataglia L."/>
            <person name="Cardoso-Junior C.A.M."/>
            <person name="Cervoni M.S."/>
            <person name="Silva S.R."/>
            <person name="Dalarmi F."/>
            <person name="Del Lama M.A."/>
            <person name="Depintor T.S."/>
            <person name="Ferreira K.M."/>
            <person name="Goria P.S."/>
            <person name="Jaskot M.C."/>
            <person name="Lago D.C."/>
            <person name="Luna-Lucena D."/>
            <person name="Moda L.M."/>
            <person name="Nascimento L."/>
            <person name="Pedrino M."/>
            <person name="Rabico F.O."/>
            <person name="Sanches F.C."/>
            <person name="Santos D.E."/>
            <person name="Santos C.G."/>
            <person name="Vieira J."/>
            <person name="Lopes T.F."/>
            <person name="Barchuk A.R."/>
            <person name="Hartfelder K."/>
            <person name="Simoes Z.L.P."/>
            <person name="Bitondi M.M.G."/>
            <person name="Pinheiro D.G."/>
        </authorList>
    </citation>
    <scope>NUCLEOTIDE SEQUENCE</scope>
    <source>
        <strain evidence="2">USP_RPSP 00005682</strain>
        <tissue evidence="2">Whole individual</tissue>
    </source>
</reference>
<dbReference type="AlphaFoldDB" id="A0A833W8V0"/>
<dbReference type="Proteomes" id="UP000655588">
    <property type="component" value="Unassembled WGS sequence"/>
</dbReference>
<protein>
    <submittedName>
        <fullName evidence="2">Uncharacterized protein</fullName>
    </submittedName>
</protein>
<feature type="compositionally biased region" description="Basic residues" evidence="1">
    <location>
        <begin position="63"/>
        <end position="79"/>
    </location>
</feature>
<name>A0A833W8V0_9HYME</name>
<gene>
    <name evidence="2" type="ORF">E2986_13020</name>
</gene>
<accession>A0A833W8V0</accession>
<feature type="region of interest" description="Disordered" evidence="1">
    <location>
        <begin position="1"/>
        <end position="108"/>
    </location>
</feature>
<keyword evidence="3" id="KW-1185">Reference proteome</keyword>
<proteinExistence type="predicted"/>
<comment type="caution">
    <text evidence="2">The sequence shown here is derived from an EMBL/GenBank/DDBJ whole genome shotgun (WGS) entry which is preliminary data.</text>
</comment>
<feature type="compositionally biased region" description="Basic and acidic residues" evidence="1">
    <location>
        <begin position="80"/>
        <end position="108"/>
    </location>
</feature>
<evidence type="ECO:0000313" key="2">
    <source>
        <dbReference type="EMBL" id="KAF3427812.1"/>
    </source>
</evidence>
<sequence length="108" mass="12924">MPVTQHRRHIQDLTIMDRSTDRTTIEEIPCHLYQQRKESRAQSVKRARSERKRNLASNDPRKGTLKQKQKQKLRKKKGLRKADRKSQIEPARRKETESREKGRSWVPP</sequence>
<organism evidence="2 3">
    <name type="scientific">Frieseomelitta varia</name>
    <dbReference type="NCBI Taxonomy" id="561572"/>
    <lineage>
        <taxon>Eukaryota</taxon>
        <taxon>Metazoa</taxon>
        <taxon>Ecdysozoa</taxon>
        <taxon>Arthropoda</taxon>
        <taxon>Hexapoda</taxon>
        <taxon>Insecta</taxon>
        <taxon>Pterygota</taxon>
        <taxon>Neoptera</taxon>
        <taxon>Endopterygota</taxon>
        <taxon>Hymenoptera</taxon>
        <taxon>Apocrita</taxon>
        <taxon>Aculeata</taxon>
        <taxon>Apoidea</taxon>
        <taxon>Anthophila</taxon>
        <taxon>Apidae</taxon>
        <taxon>Frieseomelitta</taxon>
    </lineage>
</organism>
<evidence type="ECO:0000313" key="3">
    <source>
        <dbReference type="Proteomes" id="UP000655588"/>
    </source>
</evidence>